<feature type="region of interest" description="Disordered" evidence="1">
    <location>
        <begin position="66"/>
        <end position="216"/>
    </location>
</feature>
<evidence type="ECO:0000256" key="1">
    <source>
        <dbReference type="SAM" id="MobiDB-lite"/>
    </source>
</evidence>
<feature type="compositionally biased region" description="Low complexity" evidence="1">
    <location>
        <begin position="183"/>
        <end position="198"/>
    </location>
</feature>
<dbReference type="EMBL" id="LKCN02000001">
    <property type="protein sequence ID" value="RCI15877.1"/>
    <property type="molecule type" value="Genomic_DNA"/>
</dbReference>
<keyword evidence="3" id="KW-1185">Reference proteome</keyword>
<name>A0A367LNB4_9HYPO</name>
<dbReference type="AlphaFoldDB" id="A0A367LNB4"/>
<accession>A0A367LNB4</accession>
<feature type="compositionally biased region" description="Low complexity" evidence="1">
    <location>
        <begin position="73"/>
        <end position="84"/>
    </location>
</feature>
<feature type="compositionally biased region" description="Acidic residues" evidence="1">
    <location>
        <begin position="98"/>
        <end position="110"/>
    </location>
</feature>
<evidence type="ECO:0000313" key="3">
    <source>
        <dbReference type="Proteomes" id="UP000253664"/>
    </source>
</evidence>
<sequence>MGNGEKKWDATAERDLCISIIMSISNEGKASYNWPRVTTSMEALGHGFTKDAMSQHFSKVICKDFKNRRGEMPPESTTPSATATPRKRKPAALKLIDENGEGGGDVDDDANVTPSKAAAATPRKRKSAKLAADDGAADVGEAGVTPKKAAATPRKRRAAKKAPVSDDKVDASPPAAEEEADKTLAAAAAAAAAATTIKADVDGTETSADGGEAIAT</sequence>
<gene>
    <name evidence="2" type="ORF">L249_2383</name>
</gene>
<reference evidence="2 3" key="1">
    <citation type="journal article" date="2015" name="BMC Genomics">
        <title>Insights from the genome of Ophiocordyceps polyrhachis-furcata to pathogenicity and host specificity in insect fungi.</title>
        <authorList>
            <person name="Wichadakul D."/>
            <person name="Kobmoo N."/>
            <person name="Ingsriswang S."/>
            <person name="Tangphatsornruang S."/>
            <person name="Chantasingh D."/>
            <person name="Luangsa-ard J.J."/>
            <person name="Eurwilaichitr L."/>
        </authorList>
    </citation>
    <scope>NUCLEOTIDE SEQUENCE [LARGE SCALE GENOMIC DNA]</scope>
    <source>
        <strain evidence="2 3">BCC 54312</strain>
    </source>
</reference>
<evidence type="ECO:0000313" key="2">
    <source>
        <dbReference type="EMBL" id="RCI15877.1"/>
    </source>
</evidence>
<dbReference type="STRING" id="1330021.A0A367LNB4"/>
<comment type="caution">
    <text evidence="2">The sequence shown here is derived from an EMBL/GenBank/DDBJ whole genome shotgun (WGS) entry which is preliminary data.</text>
</comment>
<organism evidence="2 3">
    <name type="scientific">Ophiocordyceps polyrhachis-furcata BCC 54312</name>
    <dbReference type="NCBI Taxonomy" id="1330021"/>
    <lineage>
        <taxon>Eukaryota</taxon>
        <taxon>Fungi</taxon>
        <taxon>Dikarya</taxon>
        <taxon>Ascomycota</taxon>
        <taxon>Pezizomycotina</taxon>
        <taxon>Sordariomycetes</taxon>
        <taxon>Hypocreomycetidae</taxon>
        <taxon>Hypocreales</taxon>
        <taxon>Ophiocordycipitaceae</taxon>
        <taxon>Ophiocordyceps</taxon>
    </lineage>
</organism>
<proteinExistence type="predicted"/>
<dbReference type="Proteomes" id="UP000253664">
    <property type="component" value="Unassembled WGS sequence"/>
</dbReference>
<feature type="compositionally biased region" description="Low complexity" evidence="1">
    <location>
        <begin position="133"/>
        <end position="152"/>
    </location>
</feature>
<protein>
    <submittedName>
        <fullName evidence="2">Uncharacterized protein</fullName>
    </submittedName>
</protein>
<dbReference type="OrthoDB" id="5231339at2759"/>